<keyword evidence="2" id="KW-1185">Reference proteome</keyword>
<dbReference type="Pfam" id="PF15786">
    <property type="entry name" value="PET117"/>
    <property type="match status" value="1"/>
</dbReference>
<dbReference type="EMBL" id="GL433844">
    <property type="protein sequence ID" value="EFN55666.1"/>
    <property type="molecule type" value="Genomic_DNA"/>
</dbReference>
<name>E1ZEI1_CHLVA</name>
<dbReference type="KEGG" id="cvr:CHLNCDRAFT_133886"/>
<dbReference type="OrthoDB" id="76305at2759"/>
<dbReference type="InterPro" id="IPR031568">
    <property type="entry name" value="Pet117"/>
</dbReference>
<proteinExistence type="predicted"/>
<sequence>MVGRPTAFFWGVSVLTAAGIYAIHLTQLEEREKLHKGVIRDEAMYKTKKQQLLAGQLRPAEGSGR</sequence>
<dbReference type="InParanoid" id="E1ZEI1"/>
<reference evidence="1 2" key="1">
    <citation type="journal article" date="2010" name="Plant Cell">
        <title>The Chlorella variabilis NC64A genome reveals adaptation to photosymbiosis, coevolution with viruses, and cryptic sex.</title>
        <authorList>
            <person name="Blanc G."/>
            <person name="Duncan G."/>
            <person name="Agarkova I."/>
            <person name="Borodovsky M."/>
            <person name="Gurnon J."/>
            <person name="Kuo A."/>
            <person name="Lindquist E."/>
            <person name="Lucas S."/>
            <person name="Pangilinan J."/>
            <person name="Polle J."/>
            <person name="Salamov A."/>
            <person name="Terry A."/>
            <person name="Yamada T."/>
            <person name="Dunigan D.D."/>
            <person name="Grigoriev I.V."/>
            <person name="Claverie J.M."/>
            <person name="Van Etten J.L."/>
        </authorList>
    </citation>
    <scope>NUCLEOTIDE SEQUENCE [LARGE SCALE GENOMIC DNA]</scope>
    <source>
        <strain evidence="1 2">NC64A</strain>
    </source>
</reference>
<dbReference type="Proteomes" id="UP000008141">
    <property type="component" value="Unassembled WGS sequence"/>
</dbReference>
<evidence type="ECO:0000313" key="1">
    <source>
        <dbReference type="EMBL" id="EFN55666.1"/>
    </source>
</evidence>
<dbReference type="GeneID" id="17355045"/>
<gene>
    <name evidence="1" type="ORF">CHLNCDRAFT_133886</name>
</gene>
<dbReference type="RefSeq" id="XP_005847768.1">
    <property type="nucleotide sequence ID" value="XM_005847706.1"/>
</dbReference>
<accession>E1ZEI1</accession>
<organism evidence="2">
    <name type="scientific">Chlorella variabilis</name>
    <name type="common">Green alga</name>
    <dbReference type="NCBI Taxonomy" id="554065"/>
    <lineage>
        <taxon>Eukaryota</taxon>
        <taxon>Viridiplantae</taxon>
        <taxon>Chlorophyta</taxon>
        <taxon>core chlorophytes</taxon>
        <taxon>Trebouxiophyceae</taxon>
        <taxon>Chlorellales</taxon>
        <taxon>Chlorellaceae</taxon>
        <taxon>Chlorella clade</taxon>
        <taxon>Chlorella</taxon>
    </lineage>
</organism>
<evidence type="ECO:0000313" key="2">
    <source>
        <dbReference type="Proteomes" id="UP000008141"/>
    </source>
</evidence>
<dbReference type="AlphaFoldDB" id="E1ZEI1"/>
<protein>
    <submittedName>
        <fullName evidence="1">Uncharacterized protein</fullName>
    </submittedName>
</protein>